<name>A0A5S6QWY9_TRIMR</name>
<feature type="coiled-coil region" evidence="4">
    <location>
        <begin position="44"/>
        <end position="71"/>
    </location>
</feature>
<dbReference type="GO" id="GO:0031267">
    <property type="term" value="F:small GTPase binding"/>
    <property type="evidence" value="ECO:0007669"/>
    <property type="project" value="TreeGrafter"/>
</dbReference>
<feature type="coiled-coil region" evidence="4">
    <location>
        <begin position="1139"/>
        <end position="1166"/>
    </location>
</feature>
<dbReference type="PANTHER" id="PTHR18921">
    <property type="entry name" value="MYOSIN HEAVY CHAIN - RELATED"/>
    <property type="match status" value="1"/>
</dbReference>
<evidence type="ECO:0000256" key="2">
    <source>
        <dbReference type="ARBA" id="ARBA00023034"/>
    </source>
</evidence>
<keyword evidence="3 4" id="KW-0175">Coiled coil</keyword>
<dbReference type="Proteomes" id="UP000046395">
    <property type="component" value="Unassembled WGS sequence"/>
</dbReference>
<evidence type="ECO:0000256" key="5">
    <source>
        <dbReference type="SAM" id="MobiDB-lite"/>
    </source>
</evidence>
<dbReference type="PANTHER" id="PTHR18921:SF2">
    <property type="entry name" value="THYROID RECEPTOR-INTERACTING PROTEIN 11"/>
    <property type="match status" value="1"/>
</dbReference>
<dbReference type="InterPro" id="IPR000237">
    <property type="entry name" value="GRIP_dom"/>
</dbReference>
<feature type="region of interest" description="Disordered" evidence="5">
    <location>
        <begin position="247"/>
        <end position="281"/>
    </location>
</feature>
<evidence type="ECO:0000256" key="1">
    <source>
        <dbReference type="ARBA" id="ARBA00004555"/>
    </source>
</evidence>
<dbReference type="GO" id="GO:0006888">
    <property type="term" value="P:endoplasmic reticulum to Golgi vesicle-mediated transport"/>
    <property type="evidence" value="ECO:0007669"/>
    <property type="project" value="TreeGrafter"/>
</dbReference>
<feature type="coiled-coil region" evidence="4">
    <location>
        <begin position="952"/>
        <end position="1017"/>
    </location>
</feature>
<dbReference type="PROSITE" id="PS50913">
    <property type="entry name" value="GRIP"/>
    <property type="match status" value="1"/>
</dbReference>
<feature type="coiled-coil region" evidence="4">
    <location>
        <begin position="769"/>
        <end position="891"/>
    </location>
</feature>
<evidence type="ECO:0000259" key="6">
    <source>
        <dbReference type="PROSITE" id="PS50913"/>
    </source>
</evidence>
<keyword evidence="2" id="KW-0333">Golgi apparatus</keyword>
<comment type="subcellular location">
    <subcellularLocation>
        <location evidence="1">Golgi apparatus</location>
    </subcellularLocation>
</comment>
<keyword evidence="7" id="KW-1185">Reference proteome</keyword>
<protein>
    <submittedName>
        <fullName evidence="8">GRIP domain-containing protein</fullName>
    </submittedName>
</protein>
<evidence type="ECO:0000313" key="8">
    <source>
        <dbReference type="WBParaSite" id="TMUE_3000011633.1"/>
    </source>
</evidence>
<evidence type="ECO:0000256" key="4">
    <source>
        <dbReference type="SAM" id="Coils"/>
    </source>
</evidence>
<proteinExistence type="predicted"/>
<organism evidence="7 8">
    <name type="scientific">Trichuris muris</name>
    <name type="common">Mouse whipworm</name>
    <dbReference type="NCBI Taxonomy" id="70415"/>
    <lineage>
        <taxon>Eukaryota</taxon>
        <taxon>Metazoa</taxon>
        <taxon>Ecdysozoa</taxon>
        <taxon>Nematoda</taxon>
        <taxon>Enoplea</taxon>
        <taxon>Dorylaimia</taxon>
        <taxon>Trichinellida</taxon>
        <taxon>Trichuridae</taxon>
        <taxon>Trichuris</taxon>
    </lineage>
</organism>
<evidence type="ECO:0000313" key="7">
    <source>
        <dbReference type="Proteomes" id="UP000046395"/>
    </source>
</evidence>
<sequence>MSNRSWLTQGLSSLSNFRHQLTEFTSEVLQEVTASNDEDRVVDLADAQHYIRSLKQELAAKSDELETCIRDIEFLRSCPRCHGDVSNLHRDVAAEKEGNAEVFSFDSWSKEDALTIGSSDQRDSRQQNVVEQFSPTAYEFEVRRLKDEVKQLKAECLHWKALSDGKELRDKKDEVDKLRRELQALQEREARYVEEVRVLSELNQPPKEAQRDAEVAAVSSGEKTAEESCWTDDWGYAGNWDEECEKHSQRSSFTEGFDSTAEANARRERKSTESATDDVCDTDWREQIQTIQQERDQALEELDREHQEAINQLLSSKEALGKTCDELREQNVQLLEKVSFWKLKAEEAYAATNDSNLHLTISSMDLENQLRTLNEMLRECRRRCGFGDEECSSVPALLEALFKEAEQFKNEVNVAGIVEVADNSELGHLTGVAADLNKKPLDYDRTIEEYKNTIISLTEKIKQLEVRWTEDDDRNNLPAMHSAVEAFDLDVQQLVHSVCKKCGLSESKELELIKYIGEMGDESQRRDEESTSWQWLMPRSPDHSGENCSVDVKTLHSGSTTNGSFSAPPSDEFGESPTLLQSQAKAIEELNEKNHVLTSRLKNAEDLAAYQSTVISFLRQSVEQGFRQLQRTVHLLGRYRYYVGGITSNNIESIDSFPYVHRTAIEYPHDRVASAKSENYVFPATLVNSGSVGRRRTRSVGPIVYRPGALQEKVVNISDVMGALNESAAGRQNVPFVRGVAESDDGFVSTIQSGWDPSTGAPSYPSQQVAVLEDQVNDLQCQLKAAKTSEEQYENALKEAIRFAEEERNLLTEKYEGNMSSLRTEVAALTEQLDLERELGSKSSFAVVEKDRELKTLKDECEKLSVRLSFLEDLEAEKEKMESKVADLETHLVTMYADREQLVAAINEHYGKSTAYQMELQEIAALLSDQQQSNLLEEGQLKSAVEMIKQRAATSDSALTEMQAKIDQLNAEAKSMEKELFALVEQLRSKDEAIASLQAQHAQCEELRNKVPALETARSRAVVEVERLRSHLMEIEINHNQEACKAEDRESELRTRLREAESRVAELSEMSKMMSEKATAEFTELHEKLVLAIEERDSANMQRKMLQSEFDRCQQSLHNLQKVLVTFQEERDLSQQQVTKRFTEEIEDLRTQVSDAKAANQVLEEQISQQSSAIQRLYDLDTVIASKDERVASLESEVVDRERRIMTLEKQMEQMQIVYDGKIDKDIIKNLLMGYFTAPTGKKSEVVHLLGSVLGFTEEEFSRIRNFTEGGSGWLNFLNSGTSPAVQSNEQSLVGQFVKFLESESSPKPEVKPVPLASSSQDAENTPSAFVTATSFGVASSSSPAPSLDAPVMLNMPVFDMGQQHVPGAEQSPPVSSADFLRHLLNS</sequence>
<dbReference type="STRING" id="70415.A0A5S6QWY9"/>
<feature type="domain" description="GRIP" evidence="6">
    <location>
        <begin position="1218"/>
        <end position="1267"/>
    </location>
</feature>
<feature type="coiled-coil region" evidence="4">
    <location>
        <begin position="1050"/>
        <end position="1077"/>
    </location>
</feature>
<feature type="coiled-coil region" evidence="4">
    <location>
        <begin position="580"/>
        <end position="607"/>
    </location>
</feature>
<reference evidence="8" key="1">
    <citation type="submission" date="2019-12" db="UniProtKB">
        <authorList>
            <consortium name="WormBaseParasite"/>
        </authorList>
    </citation>
    <scope>IDENTIFICATION</scope>
</reference>
<dbReference type="WBParaSite" id="TMUE_3000011633.1">
    <property type="protein sequence ID" value="TMUE_3000011633.1"/>
    <property type="gene ID" value="WBGene00287507"/>
</dbReference>
<accession>A0A5S6QWY9</accession>
<dbReference type="GO" id="GO:0007030">
    <property type="term" value="P:Golgi organization"/>
    <property type="evidence" value="ECO:0007669"/>
    <property type="project" value="TreeGrafter"/>
</dbReference>
<feature type="coiled-coil region" evidence="4">
    <location>
        <begin position="142"/>
        <end position="202"/>
    </location>
</feature>
<feature type="coiled-coil region" evidence="4">
    <location>
        <begin position="288"/>
        <end position="383"/>
    </location>
</feature>
<evidence type="ECO:0000256" key="3">
    <source>
        <dbReference type="ARBA" id="ARBA00023054"/>
    </source>
</evidence>
<dbReference type="GO" id="GO:0005794">
    <property type="term" value="C:Golgi apparatus"/>
    <property type="evidence" value="ECO:0007669"/>
    <property type="project" value="UniProtKB-SubCell"/>
</dbReference>